<sequence>MKSMHYSLPEDWKAFLTRQNIERLTLLFILICLISVFIGRIPSQRTLTLDDGKIKYSGTVLANKMDGKGKLTFENGDTYEGQFKNGSFNGQGTFTSKDGWSYSGRFVNGLADGKGKLTTKAKSVYEGTFKQGIYQHED</sequence>
<dbReference type="RefSeq" id="WP_105136862.1">
    <property type="nucleotide sequence ID" value="NZ_JABCRN010000021.1"/>
</dbReference>
<evidence type="ECO:0000256" key="1">
    <source>
        <dbReference type="ARBA" id="ARBA00022737"/>
    </source>
</evidence>
<dbReference type="PANTHER" id="PTHR43215:SF14">
    <property type="entry name" value="RADIAL SPOKE HEAD 1 HOMOLOG"/>
    <property type="match status" value="1"/>
</dbReference>
<accession>A0A426TEF6</accession>
<dbReference type="PANTHER" id="PTHR43215">
    <property type="entry name" value="RADIAL SPOKE HEAD 1 HOMOLOG"/>
    <property type="match status" value="1"/>
</dbReference>
<dbReference type="InterPro" id="IPR003409">
    <property type="entry name" value="MORN"/>
</dbReference>
<comment type="caution">
    <text evidence="3">The sequence shown here is derived from an EMBL/GenBank/DDBJ whole genome shotgun (WGS) entry which is preliminary data.</text>
</comment>
<dbReference type="Pfam" id="PF02493">
    <property type="entry name" value="MORN"/>
    <property type="match status" value="4"/>
</dbReference>
<reference evidence="3 4" key="1">
    <citation type="submission" date="2018-11" db="EMBL/GenBank/DDBJ databases">
        <authorList>
            <person name="Stevens M.J."/>
            <person name="Cernela N."/>
            <person name="Spoerry Serrano N."/>
            <person name="Schmitt S."/>
            <person name="Schrenzel J."/>
            <person name="Stephan R."/>
        </authorList>
    </citation>
    <scope>NUCLEOTIDE SEQUENCE [LARGE SCALE GENOMIC DNA]</scope>
    <source>
        <strain evidence="3 4">PP422</strain>
    </source>
</reference>
<reference evidence="3 4" key="2">
    <citation type="submission" date="2018-12" db="EMBL/GenBank/DDBJ databases">
        <title>Whole-genome sequences of fifteen clinical Streptococcus suis strains isolated from pigs between 2006 and 2018.</title>
        <authorList>
            <person name="Stevens M.J.A."/>
            <person name="Cernela N."/>
            <person name="Spoerry Serrano N."/>
            <person name="Schmitt S."/>
            <person name="Schrenzel J."/>
            <person name="Stephan R."/>
        </authorList>
    </citation>
    <scope>NUCLEOTIDE SEQUENCE [LARGE SCALE GENOMIC DNA]</scope>
    <source>
        <strain evidence="3 4">PP422</strain>
    </source>
</reference>
<evidence type="ECO:0000313" key="4">
    <source>
        <dbReference type="Proteomes" id="UP000274117"/>
    </source>
</evidence>
<keyword evidence="2" id="KW-0472">Membrane</keyword>
<dbReference type="PIRSF" id="PIRSF034300">
    <property type="entry name" value="UCP034300"/>
    <property type="match status" value="1"/>
</dbReference>
<dbReference type="SUPFAM" id="SSF82185">
    <property type="entry name" value="Histone H3 K4-specific methyltransferase SET7/9 N-terminal domain"/>
    <property type="match status" value="1"/>
</dbReference>
<evidence type="ECO:0000256" key="2">
    <source>
        <dbReference type="SAM" id="Phobius"/>
    </source>
</evidence>
<dbReference type="Gene3D" id="2.20.110.10">
    <property type="entry name" value="Histone H3 K4-specific methyltransferase SET7/9 N-terminal domain"/>
    <property type="match status" value="2"/>
</dbReference>
<gene>
    <name evidence="3" type="ORF">EI998_05680</name>
</gene>
<keyword evidence="1" id="KW-0677">Repeat</keyword>
<dbReference type="EMBL" id="RSDO01000008">
    <property type="protein sequence ID" value="RRR52977.1"/>
    <property type="molecule type" value="Genomic_DNA"/>
</dbReference>
<keyword evidence="2" id="KW-1133">Transmembrane helix</keyword>
<keyword evidence="2" id="KW-0812">Transmembrane</keyword>
<feature type="transmembrane region" description="Helical" evidence="2">
    <location>
        <begin position="21"/>
        <end position="39"/>
    </location>
</feature>
<dbReference type="SMART" id="SM00698">
    <property type="entry name" value="MORN"/>
    <property type="match status" value="3"/>
</dbReference>
<evidence type="ECO:0000313" key="3">
    <source>
        <dbReference type="EMBL" id="RRR52977.1"/>
    </source>
</evidence>
<dbReference type="InterPro" id="IPR014590">
    <property type="entry name" value="UCP034300_MORN_rpt-cont"/>
</dbReference>
<dbReference type="AlphaFoldDB" id="A0A426TEF6"/>
<name>A0A426TEF6_STRSU</name>
<organism evidence="3 4">
    <name type="scientific">Streptococcus suis</name>
    <dbReference type="NCBI Taxonomy" id="1307"/>
    <lineage>
        <taxon>Bacteria</taxon>
        <taxon>Bacillati</taxon>
        <taxon>Bacillota</taxon>
        <taxon>Bacilli</taxon>
        <taxon>Lactobacillales</taxon>
        <taxon>Streptococcaceae</taxon>
        <taxon>Streptococcus</taxon>
    </lineage>
</organism>
<dbReference type="Proteomes" id="UP000274117">
    <property type="component" value="Unassembled WGS sequence"/>
</dbReference>
<protein>
    <recommendedName>
        <fullName evidence="5">MORN repeat protein</fullName>
    </recommendedName>
</protein>
<proteinExistence type="predicted"/>
<dbReference type="GO" id="GO:0005829">
    <property type="term" value="C:cytosol"/>
    <property type="evidence" value="ECO:0007669"/>
    <property type="project" value="TreeGrafter"/>
</dbReference>
<evidence type="ECO:0008006" key="5">
    <source>
        <dbReference type="Google" id="ProtNLM"/>
    </source>
</evidence>